<dbReference type="Pfam" id="PF12732">
    <property type="entry name" value="YtxH"/>
    <property type="match status" value="1"/>
</dbReference>
<evidence type="ECO:0000256" key="2">
    <source>
        <dbReference type="SAM" id="Phobius"/>
    </source>
</evidence>
<dbReference type="Proteomes" id="UP000295210">
    <property type="component" value="Unassembled WGS sequence"/>
</dbReference>
<protein>
    <submittedName>
        <fullName evidence="3">Gas vesicle protein</fullName>
    </submittedName>
</protein>
<dbReference type="PANTHER" id="PTHR35792">
    <property type="entry name" value="GENERAL STRESS PROTEIN"/>
    <property type="match status" value="1"/>
</dbReference>
<evidence type="ECO:0000313" key="4">
    <source>
        <dbReference type="Proteomes" id="UP000295210"/>
    </source>
</evidence>
<dbReference type="EMBL" id="SMGK01000002">
    <property type="protein sequence ID" value="TCK74316.1"/>
    <property type="molecule type" value="Genomic_DNA"/>
</dbReference>
<keyword evidence="2" id="KW-0812">Transmembrane</keyword>
<dbReference type="AlphaFoldDB" id="A0A4R1L7V6"/>
<organism evidence="3 4">
    <name type="scientific">Acidipila rosea</name>
    <dbReference type="NCBI Taxonomy" id="768535"/>
    <lineage>
        <taxon>Bacteria</taxon>
        <taxon>Pseudomonadati</taxon>
        <taxon>Acidobacteriota</taxon>
        <taxon>Terriglobia</taxon>
        <taxon>Terriglobales</taxon>
        <taxon>Acidobacteriaceae</taxon>
        <taxon>Acidipila</taxon>
    </lineage>
</organism>
<feature type="transmembrane region" description="Helical" evidence="2">
    <location>
        <begin position="12"/>
        <end position="29"/>
    </location>
</feature>
<reference evidence="3 4" key="1">
    <citation type="submission" date="2019-03" db="EMBL/GenBank/DDBJ databases">
        <title>Genomic Encyclopedia of Type Strains, Phase IV (KMG-IV): sequencing the most valuable type-strain genomes for metagenomic binning, comparative biology and taxonomic classification.</title>
        <authorList>
            <person name="Goeker M."/>
        </authorList>
    </citation>
    <scope>NUCLEOTIDE SEQUENCE [LARGE SCALE GENOMIC DNA]</scope>
    <source>
        <strain evidence="3 4">DSM 103428</strain>
    </source>
</reference>
<keyword evidence="2" id="KW-1133">Transmembrane helix</keyword>
<keyword evidence="2" id="KW-0472">Membrane</keyword>
<dbReference type="InterPro" id="IPR052928">
    <property type="entry name" value="Desiccation-related_membrane"/>
</dbReference>
<sequence length="141" mass="15436">MSEEKQSGGFSWFVAGLGIGALLGVLYAPKSGRETRDELVNGACEGKEYLRQRSREAADQVSAYVDRSKSQVNEYVDRSKEAVERGRQQWEEVVARGQQFVNDQSEKVVAAVDAGRQAYKSKTAEPGATAETSPIVEPASY</sequence>
<proteinExistence type="predicted"/>
<keyword evidence="4" id="KW-1185">Reference proteome</keyword>
<evidence type="ECO:0000313" key="3">
    <source>
        <dbReference type="EMBL" id="TCK74316.1"/>
    </source>
</evidence>
<dbReference type="InterPro" id="IPR024623">
    <property type="entry name" value="YtxH"/>
</dbReference>
<comment type="caution">
    <text evidence="3">The sequence shown here is derived from an EMBL/GenBank/DDBJ whole genome shotgun (WGS) entry which is preliminary data.</text>
</comment>
<dbReference type="PANTHER" id="PTHR35792:SF2">
    <property type="entry name" value="GENERAL STRESS PROTEIN"/>
    <property type="match status" value="1"/>
</dbReference>
<evidence type="ECO:0000256" key="1">
    <source>
        <dbReference type="SAM" id="MobiDB-lite"/>
    </source>
</evidence>
<feature type="region of interest" description="Disordered" evidence="1">
    <location>
        <begin position="118"/>
        <end position="141"/>
    </location>
</feature>
<gene>
    <name evidence="3" type="ORF">C7378_1938</name>
</gene>
<name>A0A4R1L7V6_9BACT</name>
<dbReference type="OrthoDB" id="121022at2"/>
<accession>A0A4R1L7V6</accession>
<dbReference type="RefSeq" id="WP_131995222.1">
    <property type="nucleotide sequence ID" value="NZ_SMGK01000002.1"/>
</dbReference>